<dbReference type="SUPFAM" id="SSF48452">
    <property type="entry name" value="TPR-like"/>
    <property type="match status" value="1"/>
</dbReference>
<dbReference type="InterPro" id="IPR020846">
    <property type="entry name" value="MFS_dom"/>
</dbReference>
<feature type="transmembrane region" description="Helical" evidence="6">
    <location>
        <begin position="92"/>
        <end position="112"/>
    </location>
</feature>
<dbReference type="Proteomes" id="UP000094385">
    <property type="component" value="Unassembled WGS sequence"/>
</dbReference>
<dbReference type="GO" id="GO:0016020">
    <property type="term" value="C:membrane"/>
    <property type="evidence" value="ECO:0007669"/>
    <property type="project" value="UniProtKB-SubCell"/>
</dbReference>
<dbReference type="OrthoDB" id="2985014at2759"/>
<dbReference type="FunFam" id="1.20.1250.20:FF:000013">
    <property type="entry name" value="MFS general substrate transporter"/>
    <property type="match status" value="1"/>
</dbReference>
<reference evidence="8 9" key="1">
    <citation type="journal article" date="2016" name="Proc. Natl. Acad. Sci. U.S.A.">
        <title>Comparative genomics of biotechnologically important yeasts.</title>
        <authorList>
            <person name="Riley R."/>
            <person name="Haridas S."/>
            <person name="Wolfe K.H."/>
            <person name="Lopes M.R."/>
            <person name="Hittinger C.T."/>
            <person name="Goeker M."/>
            <person name="Salamov A.A."/>
            <person name="Wisecaver J.H."/>
            <person name="Long T.M."/>
            <person name="Calvey C.H."/>
            <person name="Aerts A.L."/>
            <person name="Barry K.W."/>
            <person name="Choi C."/>
            <person name="Clum A."/>
            <person name="Coughlan A.Y."/>
            <person name="Deshpande S."/>
            <person name="Douglass A.P."/>
            <person name="Hanson S.J."/>
            <person name="Klenk H.-P."/>
            <person name="LaButti K.M."/>
            <person name="Lapidus A."/>
            <person name="Lindquist E.A."/>
            <person name="Lipzen A.M."/>
            <person name="Meier-Kolthoff J.P."/>
            <person name="Ohm R.A."/>
            <person name="Otillar R.P."/>
            <person name="Pangilinan J.L."/>
            <person name="Peng Y."/>
            <person name="Rokas A."/>
            <person name="Rosa C.A."/>
            <person name="Scheuner C."/>
            <person name="Sibirny A.A."/>
            <person name="Slot J.C."/>
            <person name="Stielow J.B."/>
            <person name="Sun H."/>
            <person name="Kurtzman C.P."/>
            <person name="Blackwell M."/>
            <person name="Grigoriev I.V."/>
            <person name="Jeffries T.W."/>
        </authorList>
    </citation>
    <scope>NUCLEOTIDE SEQUENCE [LARGE SCALE GENOMIC DNA]</scope>
    <source>
        <strain evidence="8 9">NRRL Y-11557</strain>
    </source>
</reference>
<organism evidence="8 9">
    <name type="scientific">Lipomyces starkeyi NRRL Y-11557</name>
    <dbReference type="NCBI Taxonomy" id="675824"/>
    <lineage>
        <taxon>Eukaryota</taxon>
        <taxon>Fungi</taxon>
        <taxon>Dikarya</taxon>
        <taxon>Ascomycota</taxon>
        <taxon>Saccharomycotina</taxon>
        <taxon>Lipomycetes</taxon>
        <taxon>Lipomycetales</taxon>
        <taxon>Lipomycetaceae</taxon>
        <taxon>Lipomyces</taxon>
    </lineage>
</organism>
<sequence>MTATGRLELEKPEDENLENLPVRIIGDPELNERFGFNERSEEWHRKSRQKLLRKLDLHILPIIVMMYLLNYLDRSNLSQARLGGLETDLGLHGNQFNIATSILFIGYLLMQIPSNVLLVRTRPSLYLGICMALWGVVSGLQAATSRFSGILACRFFLGFVEAPFFPGIMMLLSSWYTRAELAHRFAFFYGGSQLGNMFGGLVAAGVLGNMNHACGIAGWRWLFIIEGSVTVIISLLSTIILPDFPNSTKWLNEEEQAYAVWCLSADIGEVDDNYSMDVKEAAILALKDYKVYLFGLMLHSNTLTQTFTYFFPTIVKTLGYSNTITLLLTVPVWFVAFIFGFTISYHASRTNERTFHIIGAMAVALAGNILVISTTNNGVRFFAMFLMPIGAFPGVQIILAWVANSMPRPAAKRSVALALCNVFSNSSNIYGAYLYPSSEGPRYIKGGIVISFLGSSRLLGRTFRPSFSGKSSQLGLSLQGPGNAGGGRGDALRGYEKAFKPEHTSTLDTVNNLGNLYKYQGKLAEAEEMYQWALRGKEIALGPEHTSTLNAINNLGFR</sequence>
<dbReference type="FunFam" id="1.20.1250.20:FF:000057">
    <property type="entry name" value="MFS general substrate transporter"/>
    <property type="match status" value="1"/>
</dbReference>
<dbReference type="Gene3D" id="1.25.40.10">
    <property type="entry name" value="Tetratricopeptide repeat domain"/>
    <property type="match status" value="1"/>
</dbReference>
<keyword evidence="2" id="KW-0813">Transport</keyword>
<keyword evidence="5 6" id="KW-0472">Membrane</keyword>
<evidence type="ECO:0000256" key="1">
    <source>
        <dbReference type="ARBA" id="ARBA00004141"/>
    </source>
</evidence>
<name>A0A1E3Q596_LIPST</name>
<dbReference type="PROSITE" id="PS50850">
    <property type="entry name" value="MFS"/>
    <property type="match status" value="1"/>
</dbReference>
<evidence type="ECO:0000313" key="8">
    <source>
        <dbReference type="EMBL" id="ODQ72879.1"/>
    </source>
</evidence>
<keyword evidence="4 6" id="KW-1133">Transmembrane helix</keyword>
<feature type="transmembrane region" description="Helical" evidence="6">
    <location>
        <begin position="55"/>
        <end position="72"/>
    </location>
</feature>
<dbReference type="Pfam" id="PF13374">
    <property type="entry name" value="TPR_10"/>
    <property type="match status" value="1"/>
</dbReference>
<feature type="transmembrane region" description="Helical" evidence="6">
    <location>
        <begin position="355"/>
        <end position="375"/>
    </location>
</feature>
<evidence type="ECO:0000259" key="7">
    <source>
        <dbReference type="PROSITE" id="PS50850"/>
    </source>
</evidence>
<gene>
    <name evidence="8" type="ORF">LIPSTDRAFT_3244</name>
</gene>
<feature type="transmembrane region" description="Helical" evidence="6">
    <location>
        <begin position="219"/>
        <end position="241"/>
    </location>
</feature>
<dbReference type="PANTHER" id="PTHR43791:SF20">
    <property type="entry name" value="TRANSPORTER, PUTATIVE (AFU_ORTHOLOGUE AFUA_3G14670)-RELATED"/>
    <property type="match status" value="1"/>
</dbReference>
<dbReference type="EMBL" id="KV454294">
    <property type="protein sequence ID" value="ODQ72879.1"/>
    <property type="molecule type" value="Genomic_DNA"/>
</dbReference>
<evidence type="ECO:0000256" key="5">
    <source>
        <dbReference type="ARBA" id="ARBA00023136"/>
    </source>
</evidence>
<feature type="transmembrane region" description="Helical" evidence="6">
    <location>
        <begin position="291"/>
        <end position="311"/>
    </location>
</feature>
<dbReference type="GO" id="GO:0022857">
    <property type="term" value="F:transmembrane transporter activity"/>
    <property type="evidence" value="ECO:0007669"/>
    <property type="project" value="InterPro"/>
</dbReference>
<feature type="transmembrane region" description="Helical" evidence="6">
    <location>
        <begin position="381"/>
        <end position="403"/>
    </location>
</feature>
<comment type="subcellular location">
    <subcellularLocation>
        <location evidence="1">Membrane</location>
        <topology evidence="1">Multi-pass membrane protein</topology>
    </subcellularLocation>
</comment>
<protein>
    <recommendedName>
        <fullName evidence="7">Major facilitator superfamily (MFS) profile domain-containing protein</fullName>
    </recommendedName>
</protein>
<dbReference type="STRING" id="675824.A0A1E3Q596"/>
<feature type="transmembrane region" description="Helical" evidence="6">
    <location>
        <begin position="149"/>
        <end position="173"/>
    </location>
</feature>
<dbReference type="InterPro" id="IPR011701">
    <property type="entry name" value="MFS"/>
</dbReference>
<evidence type="ECO:0000256" key="3">
    <source>
        <dbReference type="ARBA" id="ARBA00022692"/>
    </source>
</evidence>
<feature type="transmembrane region" description="Helical" evidence="6">
    <location>
        <begin position="185"/>
        <end position="207"/>
    </location>
</feature>
<evidence type="ECO:0000256" key="4">
    <source>
        <dbReference type="ARBA" id="ARBA00022989"/>
    </source>
</evidence>
<dbReference type="InterPro" id="IPR011990">
    <property type="entry name" value="TPR-like_helical_dom_sf"/>
</dbReference>
<dbReference type="Pfam" id="PF07690">
    <property type="entry name" value="MFS_1"/>
    <property type="match status" value="1"/>
</dbReference>
<dbReference type="AlphaFoldDB" id="A0A1E3Q596"/>
<dbReference type="Gene3D" id="1.20.1250.20">
    <property type="entry name" value="MFS general substrate transporter like domains"/>
    <property type="match status" value="2"/>
</dbReference>
<feature type="transmembrane region" description="Helical" evidence="6">
    <location>
        <begin position="124"/>
        <end position="143"/>
    </location>
</feature>
<dbReference type="InterPro" id="IPR036259">
    <property type="entry name" value="MFS_trans_sf"/>
</dbReference>
<accession>A0A1E3Q596</accession>
<evidence type="ECO:0000256" key="2">
    <source>
        <dbReference type="ARBA" id="ARBA00022448"/>
    </source>
</evidence>
<dbReference type="PANTHER" id="PTHR43791">
    <property type="entry name" value="PERMEASE-RELATED"/>
    <property type="match status" value="1"/>
</dbReference>
<dbReference type="SUPFAM" id="SSF103473">
    <property type="entry name" value="MFS general substrate transporter"/>
    <property type="match status" value="1"/>
</dbReference>
<keyword evidence="3 6" id="KW-0812">Transmembrane</keyword>
<proteinExistence type="predicted"/>
<evidence type="ECO:0000256" key="6">
    <source>
        <dbReference type="SAM" id="Phobius"/>
    </source>
</evidence>
<evidence type="ECO:0000313" key="9">
    <source>
        <dbReference type="Proteomes" id="UP000094385"/>
    </source>
</evidence>
<feature type="domain" description="Major facilitator superfamily (MFS) profile" evidence="7">
    <location>
        <begin position="59"/>
        <end position="472"/>
    </location>
</feature>
<keyword evidence="9" id="KW-1185">Reference proteome</keyword>
<feature type="transmembrane region" description="Helical" evidence="6">
    <location>
        <begin position="323"/>
        <end position="343"/>
    </location>
</feature>